<feature type="binding site" evidence="6">
    <location>
        <position position="1224"/>
    </location>
    <ligand>
        <name>Zn(2+)</name>
        <dbReference type="ChEBI" id="CHEBI:29105"/>
    </ligand>
</feature>
<feature type="domain" description="CYTH" evidence="9">
    <location>
        <begin position="1"/>
        <end position="173"/>
    </location>
</feature>
<dbReference type="InterPro" id="IPR012934">
    <property type="entry name" value="Znf_AD"/>
</dbReference>
<keyword evidence="4 6" id="KW-0862">Zinc</keyword>
<dbReference type="PROSITE" id="PS51707">
    <property type="entry name" value="CYTH"/>
    <property type="match status" value="1"/>
</dbReference>
<dbReference type="InterPro" id="IPR023577">
    <property type="entry name" value="CYTH_domain"/>
</dbReference>
<feature type="domain" description="C2H2-type" evidence="8">
    <location>
        <begin position="1694"/>
        <end position="1720"/>
    </location>
</feature>
<feature type="domain" description="C2H2-type" evidence="8">
    <location>
        <begin position="621"/>
        <end position="648"/>
    </location>
</feature>
<feature type="domain" description="C2H2-type" evidence="8">
    <location>
        <begin position="1514"/>
        <end position="1542"/>
    </location>
</feature>
<dbReference type="Proteomes" id="UP001549920">
    <property type="component" value="Unassembled WGS sequence"/>
</dbReference>
<feature type="domain" description="C2H2-type" evidence="8">
    <location>
        <begin position="1069"/>
        <end position="1097"/>
    </location>
</feature>
<evidence type="ECO:0000256" key="5">
    <source>
        <dbReference type="PROSITE-ProRule" id="PRU00042"/>
    </source>
</evidence>
<name>A0ABR3H086_LOXSC</name>
<feature type="domain" description="C2H2-type" evidence="8">
    <location>
        <begin position="479"/>
        <end position="501"/>
    </location>
</feature>
<dbReference type="PROSITE" id="PS50157">
    <property type="entry name" value="ZINC_FINGER_C2H2_2"/>
    <property type="match status" value="19"/>
</dbReference>
<feature type="domain" description="C2H2-type" evidence="8">
    <location>
        <begin position="533"/>
        <end position="561"/>
    </location>
</feature>
<dbReference type="Pfam" id="PF13912">
    <property type="entry name" value="zf-C2H2_6"/>
    <property type="match status" value="3"/>
</dbReference>
<proteinExistence type="predicted"/>
<accession>A0ABR3H086</accession>
<keyword evidence="12" id="KW-1185">Reference proteome</keyword>
<dbReference type="InterPro" id="IPR033469">
    <property type="entry name" value="CYTH-like_dom_sf"/>
</dbReference>
<dbReference type="SUPFAM" id="SSF57716">
    <property type="entry name" value="Glucocorticoid receptor-like (DNA-binding domain)"/>
    <property type="match status" value="1"/>
</dbReference>
<feature type="domain" description="C2H2-type" evidence="8">
    <location>
        <begin position="505"/>
        <end position="533"/>
    </location>
</feature>
<evidence type="ECO:0000313" key="12">
    <source>
        <dbReference type="Proteomes" id="UP001549920"/>
    </source>
</evidence>
<keyword evidence="1 6" id="KW-0479">Metal-binding</keyword>
<dbReference type="Gene3D" id="3.40.1800.20">
    <property type="match status" value="1"/>
</dbReference>
<evidence type="ECO:0000256" key="3">
    <source>
        <dbReference type="ARBA" id="ARBA00022771"/>
    </source>
</evidence>
<dbReference type="Gene3D" id="3.30.160.60">
    <property type="entry name" value="Classic Zinc Finger"/>
    <property type="match status" value="15"/>
</dbReference>
<dbReference type="SMART" id="SM01118">
    <property type="entry name" value="CYTH"/>
    <property type="match status" value="1"/>
</dbReference>
<comment type="caution">
    <text evidence="11">The sequence shown here is derived from an EMBL/GenBank/DDBJ whole genome shotgun (WGS) entry which is preliminary data.</text>
</comment>
<dbReference type="Gene3D" id="2.40.320.10">
    <property type="entry name" value="Hypothetical Protein Pfu-838710-001"/>
    <property type="match status" value="1"/>
</dbReference>
<feature type="domain" description="C2H2-type" evidence="8">
    <location>
        <begin position="1486"/>
        <end position="1509"/>
    </location>
</feature>
<dbReference type="Pfam" id="PF00096">
    <property type="entry name" value="zf-C2H2"/>
    <property type="match status" value="8"/>
</dbReference>
<evidence type="ECO:0000256" key="4">
    <source>
        <dbReference type="ARBA" id="ARBA00022833"/>
    </source>
</evidence>
<feature type="domain" description="C2H2-type" evidence="8">
    <location>
        <begin position="1039"/>
        <end position="1067"/>
    </location>
</feature>
<evidence type="ECO:0000256" key="2">
    <source>
        <dbReference type="ARBA" id="ARBA00022737"/>
    </source>
</evidence>
<protein>
    <submittedName>
        <fullName evidence="11">Uncharacterized protein</fullName>
    </submittedName>
</protein>
<feature type="domain" description="C2H2-type" evidence="8">
    <location>
        <begin position="1460"/>
        <end position="1482"/>
    </location>
</feature>
<dbReference type="EMBL" id="JBEUOH010000031">
    <property type="protein sequence ID" value="KAL0853033.1"/>
    <property type="molecule type" value="Genomic_DNA"/>
</dbReference>
<dbReference type="SUPFAM" id="SSF57667">
    <property type="entry name" value="beta-beta-alpha zinc fingers"/>
    <property type="match status" value="12"/>
</dbReference>
<reference evidence="11 12" key="1">
    <citation type="submission" date="2024-06" db="EMBL/GenBank/DDBJ databases">
        <title>A chromosome-level genome assembly of beet webworm, Loxostege sticticalis.</title>
        <authorList>
            <person name="Zhang Y."/>
        </authorList>
    </citation>
    <scope>NUCLEOTIDE SEQUENCE [LARGE SCALE GENOMIC DNA]</scope>
    <source>
        <strain evidence="11">AQ026</strain>
        <tissue evidence="11">Whole body</tissue>
    </source>
</reference>
<evidence type="ECO:0000313" key="11">
    <source>
        <dbReference type="EMBL" id="KAL0853033.1"/>
    </source>
</evidence>
<feature type="binding site" evidence="6">
    <location>
        <position position="1179"/>
    </location>
    <ligand>
        <name>Zn(2+)</name>
        <dbReference type="ChEBI" id="CHEBI:29105"/>
    </ligand>
</feature>
<gene>
    <name evidence="11" type="ORF">ABMA27_012813</name>
</gene>
<dbReference type="InterPro" id="IPR036236">
    <property type="entry name" value="Znf_C2H2_sf"/>
</dbReference>
<feature type="domain" description="C2H2-type" evidence="8">
    <location>
        <begin position="1573"/>
        <end position="1600"/>
    </location>
</feature>
<evidence type="ECO:0000259" key="9">
    <source>
        <dbReference type="PROSITE" id="PS51707"/>
    </source>
</evidence>
<dbReference type="CDD" id="cd07890">
    <property type="entry name" value="CYTH-like_AC_IV-like"/>
    <property type="match status" value="1"/>
</dbReference>
<evidence type="ECO:0000256" key="7">
    <source>
        <dbReference type="SAM" id="MobiDB-lite"/>
    </source>
</evidence>
<feature type="domain" description="ZAD" evidence="10">
    <location>
        <begin position="1174"/>
        <end position="1251"/>
    </location>
</feature>
<feature type="domain" description="C2H2-type" evidence="8">
    <location>
        <begin position="592"/>
        <end position="620"/>
    </location>
</feature>
<evidence type="ECO:0000256" key="1">
    <source>
        <dbReference type="ARBA" id="ARBA00022723"/>
    </source>
</evidence>
<dbReference type="PROSITE" id="PS00028">
    <property type="entry name" value="ZINC_FINGER_C2H2_1"/>
    <property type="match status" value="23"/>
</dbReference>
<feature type="domain" description="C2H2-type" evidence="8">
    <location>
        <begin position="1660"/>
        <end position="1687"/>
    </location>
</feature>
<evidence type="ECO:0000259" key="10">
    <source>
        <dbReference type="PROSITE" id="PS51915"/>
    </source>
</evidence>
<dbReference type="SMART" id="SM00355">
    <property type="entry name" value="ZnF_C2H2"/>
    <property type="match status" value="27"/>
</dbReference>
<keyword evidence="2" id="KW-0677">Repeat</keyword>
<feature type="domain" description="C2H2-type" evidence="8">
    <location>
        <begin position="1128"/>
        <end position="1155"/>
    </location>
</feature>
<dbReference type="InterPro" id="IPR008173">
    <property type="entry name" value="Adenylyl_cyclase_CyaB"/>
</dbReference>
<feature type="compositionally biased region" description="Acidic residues" evidence="7">
    <location>
        <begin position="256"/>
        <end position="280"/>
    </location>
</feature>
<feature type="domain" description="C2H2-type" evidence="8">
    <location>
        <begin position="968"/>
        <end position="996"/>
    </location>
</feature>
<organism evidence="11 12">
    <name type="scientific">Loxostege sticticalis</name>
    <name type="common">Beet webworm moth</name>
    <dbReference type="NCBI Taxonomy" id="481309"/>
    <lineage>
        <taxon>Eukaryota</taxon>
        <taxon>Metazoa</taxon>
        <taxon>Ecdysozoa</taxon>
        <taxon>Arthropoda</taxon>
        <taxon>Hexapoda</taxon>
        <taxon>Insecta</taxon>
        <taxon>Pterygota</taxon>
        <taxon>Neoptera</taxon>
        <taxon>Endopterygota</taxon>
        <taxon>Lepidoptera</taxon>
        <taxon>Glossata</taxon>
        <taxon>Ditrysia</taxon>
        <taxon>Pyraloidea</taxon>
        <taxon>Crambidae</taxon>
        <taxon>Pyraustinae</taxon>
        <taxon>Loxostege</taxon>
    </lineage>
</organism>
<evidence type="ECO:0000256" key="6">
    <source>
        <dbReference type="PROSITE-ProRule" id="PRU01263"/>
    </source>
</evidence>
<dbReference type="PROSITE" id="PS51915">
    <property type="entry name" value="ZAD"/>
    <property type="match status" value="1"/>
</dbReference>
<dbReference type="PANTHER" id="PTHR24379:SF121">
    <property type="entry name" value="C2H2-TYPE DOMAIN-CONTAINING PROTEIN"/>
    <property type="match status" value="1"/>
</dbReference>
<dbReference type="InterPro" id="IPR041661">
    <property type="entry name" value="ZN622/Rei1/Reh1_Znf-C2H2"/>
</dbReference>
<feature type="binding site" evidence="6">
    <location>
        <position position="1227"/>
    </location>
    <ligand>
        <name>Zn(2+)</name>
        <dbReference type="ChEBI" id="CHEBI:29105"/>
    </ligand>
</feature>
<dbReference type="Pfam" id="PF12756">
    <property type="entry name" value="zf-C2H2_2"/>
    <property type="match status" value="1"/>
</dbReference>
<feature type="domain" description="C2H2-type" evidence="8">
    <location>
        <begin position="649"/>
        <end position="676"/>
    </location>
</feature>
<dbReference type="InterPro" id="IPR013087">
    <property type="entry name" value="Znf_C2H2_type"/>
</dbReference>
<dbReference type="SUPFAM" id="SSF55154">
    <property type="entry name" value="CYTH-like phosphatases"/>
    <property type="match status" value="1"/>
</dbReference>
<feature type="region of interest" description="Disordered" evidence="7">
    <location>
        <begin position="1288"/>
        <end position="1338"/>
    </location>
</feature>
<dbReference type="Pfam" id="PF01928">
    <property type="entry name" value="CYTH"/>
    <property type="match status" value="1"/>
</dbReference>
<feature type="binding site" evidence="6">
    <location>
        <position position="1176"/>
    </location>
    <ligand>
        <name>Zn(2+)</name>
        <dbReference type="ChEBI" id="CHEBI:29105"/>
    </ligand>
</feature>
<feature type="domain" description="C2H2-type" evidence="8">
    <location>
        <begin position="915"/>
        <end position="943"/>
    </location>
</feature>
<evidence type="ECO:0000259" key="8">
    <source>
        <dbReference type="PROSITE" id="PS50157"/>
    </source>
</evidence>
<feature type="region of interest" description="Disordered" evidence="7">
    <location>
        <begin position="251"/>
        <end position="284"/>
    </location>
</feature>
<dbReference type="PANTHER" id="PTHR24379">
    <property type="entry name" value="KRAB AND ZINC FINGER DOMAIN-CONTAINING"/>
    <property type="match status" value="1"/>
</dbReference>
<keyword evidence="3 5" id="KW-0863">Zinc-finger</keyword>
<sequence>MRNVEIKARITNLENICKVAEELSGGPPSIIKQDDTFYRVNNGRLKMRYYADNSATLVRYSRDDLEGPKLADYDLLQFSVAEGEKAKLLDKMLTNCLGTRGRVVKERKLYMVDQTRIHIDSVQDLGNFMELEVVLRPEQTVEDGQVIAKDLQVKLGVKAEDLIDCAYVDLLEKKLVTDANLSTLICSPCVQRLREAVSFRMMVVATEHQLLSAHRLRERDDDQMAFVNVPAVPVDTLKDVEVKQEPQVEVIKEEPSDAEADADSDPDYVPDDDSYMEDTESAAPQGDLVKGEAELLARFPKVKWLPTRQTLANTCPEYVRQLELLKGIFIVPGMIAKLVDNDHKKPKLSSKKTFVTEKMAHIANASTLLEYSNITPFKSRSRNGFPCFYCRNLFENLDKLREHTSEHRKSDLRKVLSTYGAECLVVYADVTDLCCTICNSSIPNLNELKSHLTKVHRKKMFLEFNDRVIPFKLSMDNVYECQMCGFNFETFGSIERHMNVHFRNYVCKDCGTGFVTKYRLKVHSKSMHVGGNFPCDICKKVFTTQQKQKNHVDTVHKMVKRFKCTKCPERFSEYFRRQKHMVEEHGVAPLQYKCNVCDKSFDRRYTLSRHMKRDHLEERDFQCHLCSYKCFTNNELRVHMIKHNGERIYECSVCKKSYARKKTLKEHMRIHNNDRRFACALSSKTGLSTLICAECITRLRDASSFKFLVVNTERQLLEALDANQSDPNSSQESIKKEFECPIFVKEETKICSDVEWSEDCSTEQIYQDDISPPRNDIVEGETKVIERFKSLKRLPTRATLKNLCQNFVKHLEALKDKEITGKSLEGMLQEGTVKPRRSRRLETVSFTEDKHGNMEAPPPKKKRIQRTKYKEKEELDIDKVKNPYTVERLTHAANISALLEFSNLTAFKSKFQRAYPCFYCEKLFEDFEELKNHQKLDHTKDNVSKSVLQKYRVGKPDGVVVYADISDLKCTICNKNIQSLNDLKKHLTDVHEKKMYSELSDRVIPFKVKENNFECQICGNFYETFGAIERHMNNHYRNYVCEECDSGFITKQRLKIHGYLMHSRSHKQYPCEVCQKQFTSQQKKKIHVETVHENVKKYKCNRCPERFNEYFRRHKHMVLVHGVAPLEYKCNVCDKSFERRYALSTHMRTHIQQKDIYCESIQTNSLTENETSYGHCRCCLEEGHHRDITKVYMGNGAKEVYADIFLDCFNVFLSPNTNLSTLICSACVTRLREARDFKALVLRTEEQLMEALQDSDNEQMVLVNVPVAKETLDTTIGFKIQVNNFESPPKAKKTTKVKATTTKVHKESSSSCEAEMESSKSPKKNLTKPRDSETKKPHKKALLINTYQLLVPSNATLFKSKMRAGYPCFYCREIFEDFDLLKQHQNEQHAKTDLLKALKPYSAENLVVYADVRNLKCTTCDESMPNLKELKSHLIKIHQMKFYKNVTDRVVPFKLFENLFECQICSFHFETFGSIEKHMNTHFRNYVCNICGGGFVTMMRLKTHVNSRHIEGTFLCEYCDKVFNTQLKLKVHIDYVHKMLKKLKCHKCQERFSDYFVQKKHMVEVHGENPIVYRCNVCNKGFRRRYTRSCHMKRHLDQRDISCDTCPYTCYTNTELKEHKLKHDRINFERPVMCSMCDKTFSRKKSLKLHMRIHLDEKRYVCNICDESFVQSNSLQVHMKNHHAELDSGEVIRHGCNLCDESFDQTDELRTHMKNYHSDDILGE</sequence>
<dbReference type="Pfam" id="PF07776">
    <property type="entry name" value="zf-AD"/>
    <property type="match status" value="1"/>
</dbReference>
<feature type="domain" description="C2H2-type" evidence="8">
    <location>
        <begin position="1013"/>
        <end position="1035"/>
    </location>
</feature>
<dbReference type="SMART" id="SM00868">
    <property type="entry name" value="zf-AD"/>
    <property type="match status" value="3"/>
</dbReference>
<feature type="domain" description="C2H2-type" evidence="8">
    <location>
        <begin position="1632"/>
        <end position="1659"/>
    </location>
</feature>